<dbReference type="InterPro" id="IPR000838">
    <property type="entry name" value="RNA_pol_sigma70_ECF_CS"/>
</dbReference>
<protein>
    <recommendedName>
        <fullName evidence="6">RNA polymerase sigma factor</fullName>
    </recommendedName>
</protein>
<dbReference type="InterPro" id="IPR013325">
    <property type="entry name" value="RNA_pol_sigma_r2"/>
</dbReference>
<comment type="caution">
    <text evidence="9">The sequence shown here is derived from an EMBL/GenBank/DDBJ whole genome shotgun (WGS) entry which is preliminary data.</text>
</comment>
<dbReference type="Gene3D" id="1.10.1740.10">
    <property type="match status" value="1"/>
</dbReference>
<keyword evidence="3 6" id="KW-0731">Sigma factor</keyword>
<dbReference type="NCBIfam" id="TIGR02937">
    <property type="entry name" value="sigma70-ECF"/>
    <property type="match status" value="1"/>
</dbReference>
<sequence>MWLVSDESLLAGMATGDTQAATALVRRYQARVYGLARTIVRESALAEEIAQEAFVRAWRHAAAYDARRGAVPAWLLTITRNLALDALRIRREEPVDPAVLMTRLLAVEPADEAPQDEEFVREALRGLPPEQARAVALTVFYGMTGKEVAEIEGVPLGTAKTRLRRGMARLRERLKARDD</sequence>
<dbReference type="PANTHER" id="PTHR43133:SF62">
    <property type="entry name" value="RNA POLYMERASE SIGMA FACTOR SIGZ"/>
    <property type="match status" value="1"/>
</dbReference>
<dbReference type="SUPFAM" id="SSF88946">
    <property type="entry name" value="Sigma2 domain of RNA polymerase sigma factors"/>
    <property type="match status" value="1"/>
</dbReference>
<evidence type="ECO:0000259" key="7">
    <source>
        <dbReference type="Pfam" id="PF04542"/>
    </source>
</evidence>
<dbReference type="InterPro" id="IPR013249">
    <property type="entry name" value="RNA_pol_sigma70_r4_t2"/>
</dbReference>
<proteinExistence type="inferred from homology"/>
<dbReference type="SUPFAM" id="SSF88659">
    <property type="entry name" value="Sigma3 and sigma4 domains of RNA polymerase sigma factors"/>
    <property type="match status" value="1"/>
</dbReference>
<evidence type="ECO:0000259" key="8">
    <source>
        <dbReference type="Pfam" id="PF08281"/>
    </source>
</evidence>
<dbReference type="PANTHER" id="PTHR43133">
    <property type="entry name" value="RNA POLYMERASE ECF-TYPE SIGMA FACTO"/>
    <property type="match status" value="1"/>
</dbReference>
<accession>A0ABV5IDG5</accession>
<dbReference type="InterPro" id="IPR014284">
    <property type="entry name" value="RNA_pol_sigma-70_dom"/>
</dbReference>
<dbReference type="InterPro" id="IPR007627">
    <property type="entry name" value="RNA_pol_sigma70_r2"/>
</dbReference>
<dbReference type="InterPro" id="IPR039425">
    <property type="entry name" value="RNA_pol_sigma-70-like"/>
</dbReference>
<keyword evidence="10" id="KW-1185">Reference proteome</keyword>
<dbReference type="InterPro" id="IPR013324">
    <property type="entry name" value="RNA_pol_sigma_r3/r4-like"/>
</dbReference>
<comment type="similarity">
    <text evidence="1 6">Belongs to the sigma-70 factor family. ECF subfamily.</text>
</comment>
<keyword evidence="4 6" id="KW-0238">DNA-binding</keyword>
<evidence type="ECO:0000256" key="4">
    <source>
        <dbReference type="ARBA" id="ARBA00023125"/>
    </source>
</evidence>
<dbReference type="RefSeq" id="WP_229823896.1">
    <property type="nucleotide sequence ID" value="NZ_BMRC01000004.1"/>
</dbReference>
<feature type="domain" description="RNA polymerase sigma-70 region 2" evidence="7">
    <location>
        <begin position="24"/>
        <end position="90"/>
    </location>
</feature>
<evidence type="ECO:0000313" key="10">
    <source>
        <dbReference type="Proteomes" id="UP001589647"/>
    </source>
</evidence>
<evidence type="ECO:0000256" key="1">
    <source>
        <dbReference type="ARBA" id="ARBA00010641"/>
    </source>
</evidence>
<evidence type="ECO:0000256" key="2">
    <source>
        <dbReference type="ARBA" id="ARBA00023015"/>
    </source>
</evidence>
<name>A0ABV5IDG5_9ACTN</name>
<dbReference type="InterPro" id="IPR036388">
    <property type="entry name" value="WH-like_DNA-bd_sf"/>
</dbReference>
<dbReference type="EMBL" id="JBHMEI010000006">
    <property type="protein sequence ID" value="MFB9201935.1"/>
    <property type="molecule type" value="Genomic_DNA"/>
</dbReference>
<feature type="domain" description="RNA polymerase sigma factor 70 region 4 type 2" evidence="8">
    <location>
        <begin position="120"/>
        <end position="170"/>
    </location>
</feature>
<dbReference type="CDD" id="cd06171">
    <property type="entry name" value="Sigma70_r4"/>
    <property type="match status" value="1"/>
</dbReference>
<gene>
    <name evidence="9" type="ORF">ACFFV7_12095</name>
</gene>
<keyword evidence="5 6" id="KW-0804">Transcription</keyword>
<evidence type="ECO:0000256" key="3">
    <source>
        <dbReference type="ARBA" id="ARBA00023082"/>
    </source>
</evidence>
<dbReference type="PROSITE" id="PS01063">
    <property type="entry name" value="SIGMA70_ECF"/>
    <property type="match status" value="1"/>
</dbReference>
<organism evidence="9 10">
    <name type="scientific">Nonomuraea spiralis</name>
    <dbReference type="NCBI Taxonomy" id="46182"/>
    <lineage>
        <taxon>Bacteria</taxon>
        <taxon>Bacillati</taxon>
        <taxon>Actinomycetota</taxon>
        <taxon>Actinomycetes</taxon>
        <taxon>Streptosporangiales</taxon>
        <taxon>Streptosporangiaceae</taxon>
        <taxon>Nonomuraea</taxon>
    </lineage>
</organism>
<evidence type="ECO:0000256" key="5">
    <source>
        <dbReference type="ARBA" id="ARBA00023163"/>
    </source>
</evidence>
<keyword evidence="2 6" id="KW-0805">Transcription regulation</keyword>
<evidence type="ECO:0000313" key="9">
    <source>
        <dbReference type="EMBL" id="MFB9201935.1"/>
    </source>
</evidence>
<evidence type="ECO:0000256" key="6">
    <source>
        <dbReference type="RuleBase" id="RU000716"/>
    </source>
</evidence>
<reference evidence="9 10" key="1">
    <citation type="submission" date="2024-09" db="EMBL/GenBank/DDBJ databases">
        <authorList>
            <person name="Sun Q."/>
            <person name="Mori K."/>
        </authorList>
    </citation>
    <scope>NUCLEOTIDE SEQUENCE [LARGE SCALE GENOMIC DNA]</scope>
    <source>
        <strain evidence="9 10">CCM 3426</strain>
    </source>
</reference>
<dbReference type="Proteomes" id="UP001589647">
    <property type="component" value="Unassembled WGS sequence"/>
</dbReference>
<dbReference type="Gene3D" id="1.10.10.10">
    <property type="entry name" value="Winged helix-like DNA-binding domain superfamily/Winged helix DNA-binding domain"/>
    <property type="match status" value="1"/>
</dbReference>
<dbReference type="Pfam" id="PF04542">
    <property type="entry name" value="Sigma70_r2"/>
    <property type="match status" value="1"/>
</dbReference>
<dbReference type="Pfam" id="PF08281">
    <property type="entry name" value="Sigma70_r4_2"/>
    <property type="match status" value="1"/>
</dbReference>